<evidence type="ECO:0000256" key="7">
    <source>
        <dbReference type="ARBA" id="ARBA00023012"/>
    </source>
</evidence>
<evidence type="ECO:0000256" key="1">
    <source>
        <dbReference type="ARBA" id="ARBA00000085"/>
    </source>
</evidence>
<dbReference type="SUPFAM" id="SSF55785">
    <property type="entry name" value="PYP-like sensor domain (PAS domain)"/>
    <property type="match status" value="1"/>
</dbReference>
<dbReference type="Pfam" id="PF00989">
    <property type="entry name" value="PAS"/>
    <property type="match status" value="1"/>
</dbReference>
<evidence type="ECO:0000256" key="6">
    <source>
        <dbReference type="ARBA" id="ARBA00022777"/>
    </source>
</evidence>
<evidence type="ECO:0000256" key="4">
    <source>
        <dbReference type="ARBA" id="ARBA00022553"/>
    </source>
</evidence>
<dbReference type="Pfam" id="PF00672">
    <property type="entry name" value="HAMP"/>
    <property type="match status" value="1"/>
</dbReference>
<dbReference type="Gene3D" id="3.30.450.20">
    <property type="entry name" value="PAS domain"/>
    <property type="match status" value="1"/>
</dbReference>
<dbReference type="InterPro" id="IPR005467">
    <property type="entry name" value="His_kinase_dom"/>
</dbReference>
<dbReference type="InterPro" id="IPR050351">
    <property type="entry name" value="BphY/WalK/GraS-like"/>
</dbReference>
<evidence type="ECO:0000256" key="3">
    <source>
        <dbReference type="ARBA" id="ARBA00012438"/>
    </source>
</evidence>
<keyword evidence="4" id="KW-0597">Phosphoprotein</keyword>
<dbReference type="InterPro" id="IPR035965">
    <property type="entry name" value="PAS-like_dom_sf"/>
</dbReference>
<protein>
    <recommendedName>
        <fullName evidence="3">histidine kinase</fullName>
        <ecNumber evidence="3">2.7.13.3</ecNumber>
    </recommendedName>
</protein>
<dbReference type="CDD" id="cd00082">
    <property type="entry name" value="HisKA"/>
    <property type="match status" value="1"/>
</dbReference>
<evidence type="ECO:0000256" key="9">
    <source>
        <dbReference type="SAM" id="Coils"/>
    </source>
</evidence>
<dbReference type="GO" id="GO:0004673">
    <property type="term" value="F:protein histidine kinase activity"/>
    <property type="evidence" value="ECO:0007669"/>
    <property type="project" value="UniProtKB-EC"/>
</dbReference>
<feature type="domain" description="PAS" evidence="12">
    <location>
        <begin position="252"/>
        <end position="318"/>
    </location>
</feature>
<dbReference type="SUPFAM" id="SSF158472">
    <property type="entry name" value="HAMP domain-like"/>
    <property type="match status" value="1"/>
</dbReference>
<dbReference type="InterPro" id="IPR036097">
    <property type="entry name" value="HisK_dim/P_sf"/>
</dbReference>
<keyword evidence="10" id="KW-0812">Transmembrane</keyword>
<dbReference type="PRINTS" id="PR00344">
    <property type="entry name" value="BCTRLSENSOR"/>
</dbReference>
<dbReference type="Gene3D" id="6.10.340.10">
    <property type="match status" value="1"/>
</dbReference>
<dbReference type="Pfam" id="PF02518">
    <property type="entry name" value="HATPase_c"/>
    <property type="match status" value="1"/>
</dbReference>
<gene>
    <name evidence="14" type="ORF">J2Z44_000827</name>
</gene>
<evidence type="ECO:0000256" key="5">
    <source>
        <dbReference type="ARBA" id="ARBA00022679"/>
    </source>
</evidence>
<keyword evidence="5 14" id="KW-0808">Transferase</keyword>
<dbReference type="InterPro" id="IPR000014">
    <property type="entry name" value="PAS"/>
</dbReference>
<keyword evidence="8 10" id="KW-0472">Membrane</keyword>
<dbReference type="PROSITE" id="PS50109">
    <property type="entry name" value="HIS_KIN"/>
    <property type="match status" value="1"/>
</dbReference>
<dbReference type="PROSITE" id="PS50112">
    <property type="entry name" value="PAS"/>
    <property type="match status" value="1"/>
</dbReference>
<dbReference type="InterPro" id="IPR036890">
    <property type="entry name" value="HATPase_C_sf"/>
</dbReference>
<dbReference type="SUPFAM" id="SSF47384">
    <property type="entry name" value="Homodimeric domain of signal transducing histidine kinase"/>
    <property type="match status" value="1"/>
</dbReference>
<comment type="subcellular location">
    <subcellularLocation>
        <location evidence="2">Membrane</location>
    </subcellularLocation>
</comment>
<dbReference type="Pfam" id="PF00512">
    <property type="entry name" value="HisKA"/>
    <property type="match status" value="1"/>
</dbReference>
<dbReference type="EMBL" id="JAGGLL010000004">
    <property type="protein sequence ID" value="MBP2021043.1"/>
    <property type="molecule type" value="Genomic_DNA"/>
</dbReference>
<dbReference type="NCBIfam" id="TIGR00229">
    <property type="entry name" value="sensory_box"/>
    <property type="match status" value="1"/>
</dbReference>
<accession>A0ABS4JZT3</accession>
<dbReference type="InterPro" id="IPR003660">
    <property type="entry name" value="HAMP_dom"/>
</dbReference>
<dbReference type="Gene3D" id="1.10.287.130">
    <property type="match status" value="1"/>
</dbReference>
<dbReference type="PANTHER" id="PTHR45453:SF1">
    <property type="entry name" value="PHOSPHATE REGULON SENSOR PROTEIN PHOR"/>
    <property type="match status" value="1"/>
</dbReference>
<dbReference type="SUPFAM" id="SSF55874">
    <property type="entry name" value="ATPase domain of HSP90 chaperone/DNA topoisomerase II/histidine kinase"/>
    <property type="match status" value="1"/>
</dbReference>
<reference evidence="14 15" key="1">
    <citation type="submission" date="2021-03" db="EMBL/GenBank/DDBJ databases">
        <title>Genomic Encyclopedia of Type Strains, Phase IV (KMG-IV): sequencing the most valuable type-strain genomes for metagenomic binning, comparative biology and taxonomic classification.</title>
        <authorList>
            <person name="Goeker M."/>
        </authorList>
    </citation>
    <scope>NUCLEOTIDE SEQUENCE [LARGE SCALE GENOMIC DNA]</scope>
    <source>
        <strain evidence="14 15">DSM 28650</strain>
    </source>
</reference>
<dbReference type="InterPro" id="IPR004358">
    <property type="entry name" value="Sig_transdc_His_kin-like_C"/>
</dbReference>
<dbReference type="SMART" id="SM00388">
    <property type="entry name" value="HisKA"/>
    <property type="match status" value="1"/>
</dbReference>
<dbReference type="SMART" id="SM00387">
    <property type="entry name" value="HATPase_c"/>
    <property type="match status" value="1"/>
</dbReference>
<dbReference type="Gene3D" id="3.30.565.10">
    <property type="entry name" value="Histidine kinase-like ATPase, C-terminal domain"/>
    <property type="match status" value="1"/>
</dbReference>
<sequence>MRKKLVAGCLIVILVSSVITGALSISLIRQSLINNISDRLISNGNLIHKVLLNKENEEINYKELAKELQKETSQRITFIDASGQLIADSMDNIRFHSINGKPELDSALNGNKTILVNNDLNKITYVSVVMPAIKVQNNLVIVKLQSPLDYLHKLTQILIRSIGIAIIIGIFTSISIGYLYSRRILKPIGDITTVSKLIAKGNFKKRVRISTGDEIEDMGNTFNYMAETIEKSINMLNEKNLKLNAITIGMVDGILAFDTSGNIILVNDLAKDILNLQEDELEGKNIYNFIENDAILELIEDTSREEHQDTKEMTFKFNPSFVYKVKANLFSYEGAPENKGMVLVFEDITEIKKSESLKRDFIINASHELKTPLTTISGFLETIRLGNYKNEEQKQRFMGIIESETNRLKSLTQNMLNLAVLENVHGFDEEGCINLNIKNIFNELNSVVEFLAESKDITLHFNIPEHVEIKICNKDWFKQLFLNLIHNAIKYTPRGGNVYVSCSLKGNEAIFIVQDDGVGISEEDLPRIFHRFYRVDKSRASEVDGTGLGLAIVKHIVKVLKGKISVESKMGEGSKFIVHLPVNK</sequence>
<evidence type="ECO:0000259" key="12">
    <source>
        <dbReference type="PROSITE" id="PS50112"/>
    </source>
</evidence>
<dbReference type="InterPro" id="IPR003661">
    <property type="entry name" value="HisK_dim/P_dom"/>
</dbReference>
<dbReference type="InterPro" id="IPR013767">
    <property type="entry name" value="PAS_fold"/>
</dbReference>
<evidence type="ECO:0000256" key="10">
    <source>
        <dbReference type="SAM" id="Phobius"/>
    </source>
</evidence>
<keyword evidence="10" id="KW-1133">Transmembrane helix</keyword>
<evidence type="ECO:0000259" key="11">
    <source>
        <dbReference type="PROSITE" id="PS50109"/>
    </source>
</evidence>
<dbReference type="CDD" id="cd00130">
    <property type="entry name" value="PAS"/>
    <property type="match status" value="1"/>
</dbReference>
<dbReference type="Proteomes" id="UP001519308">
    <property type="component" value="Unassembled WGS sequence"/>
</dbReference>
<proteinExistence type="predicted"/>
<organism evidence="14 15">
    <name type="scientific">Clostridium punense</name>
    <dbReference type="NCBI Taxonomy" id="1054297"/>
    <lineage>
        <taxon>Bacteria</taxon>
        <taxon>Bacillati</taxon>
        <taxon>Bacillota</taxon>
        <taxon>Clostridia</taxon>
        <taxon>Eubacteriales</taxon>
        <taxon>Clostridiaceae</taxon>
        <taxon>Clostridium</taxon>
    </lineage>
</organism>
<evidence type="ECO:0000259" key="13">
    <source>
        <dbReference type="PROSITE" id="PS50885"/>
    </source>
</evidence>
<dbReference type="SMART" id="SM00304">
    <property type="entry name" value="HAMP"/>
    <property type="match status" value="1"/>
</dbReference>
<dbReference type="CDD" id="cd06225">
    <property type="entry name" value="HAMP"/>
    <property type="match status" value="1"/>
</dbReference>
<keyword evidence="6 14" id="KW-0418">Kinase</keyword>
<feature type="domain" description="HAMP" evidence="13">
    <location>
        <begin position="182"/>
        <end position="234"/>
    </location>
</feature>
<evidence type="ECO:0000256" key="8">
    <source>
        <dbReference type="ARBA" id="ARBA00023136"/>
    </source>
</evidence>
<feature type="domain" description="Histidine kinase" evidence="11">
    <location>
        <begin position="364"/>
        <end position="584"/>
    </location>
</feature>
<keyword evidence="7" id="KW-0902">Two-component regulatory system</keyword>
<keyword evidence="9" id="KW-0175">Coiled coil</keyword>
<dbReference type="EC" id="2.7.13.3" evidence="3"/>
<dbReference type="RefSeq" id="WP_021284518.1">
    <property type="nucleotide sequence ID" value="NZ_JAGGLL010000004.1"/>
</dbReference>
<comment type="catalytic activity">
    <reaction evidence="1">
        <text>ATP + protein L-histidine = ADP + protein N-phospho-L-histidine.</text>
        <dbReference type="EC" id="2.7.13.3"/>
    </reaction>
</comment>
<keyword evidence="15" id="KW-1185">Reference proteome</keyword>
<name>A0ABS4JZT3_9CLOT</name>
<dbReference type="PROSITE" id="PS50885">
    <property type="entry name" value="HAMP"/>
    <property type="match status" value="1"/>
</dbReference>
<feature type="transmembrane region" description="Helical" evidence="10">
    <location>
        <begin position="157"/>
        <end position="180"/>
    </location>
</feature>
<feature type="coiled-coil region" evidence="9">
    <location>
        <begin position="47"/>
        <end position="74"/>
    </location>
</feature>
<dbReference type="SMART" id="SM00091">
    <property type="entry name" value="PAS"/>
    <property type="match status" value="1"/>
</dbReference>
<dbReference type="CDD" id="cd00075">
    <property type="entry name" value="HATPase"/>
    <property type="match status" value="1"/>
</dbReference>
<evidence type="ECO:0000313" key="14">
    <source>
        <dbReference type="EMBL" id="MBP2021043.1"/>
    </source>
</evidence>
<dbReference type="InterPro" id="IPR003594">
    <property type="entry name" value="HATPase_dom"/>
</dbReference>
<evidence type="ECO:0000256" key="2">
    <source>
        <dbReference type="ARBA" id="ARBA00004370"/>
    </source>
</evidence>
<dbReference type="PANTHER" id="PTHR45453">
    <property type="entry name" value="PHOSPHATE REGULON SENSOR PROTEIN PHOR"/>
    <property type="match status" value="1"/>
</dbReference>
<comment type="caution">
    <text evidence="14">The sequence shown here is derived from an EMBL/GenBank/DDBJ whole genome shotgun (WGS) entry which is preliminary data.</text>
</comment>
<evidence type="ECO:0000313" key="15">
    <source>
        <dbReference type="Proteomes" id="UP001519308"/>
    </source>
</evidence>